<organism evidence="4 5">
    <name type="scientific">Seminavis robusta</name>
    <dbReference type="NCBI Taxonomy" id="568900"/>
    <lineage>
        <taxon>Eukaryota</taxon>
        <taxon>Sar</taxon>
        <taxon>Stramenopiles</taxon>
        <taxon>Ochrophyta</taxon>
        <taxon>Bacillariophyta</taxon>
        <taxon>Bacillariophyceae</taxon>
        <taxon>Bacillariophycidae</taxon>
        <taxon>Naviculales</taxon>
        <taxon>Naviculaceae</taxon>
        <taxon>Seminavis</taxon>
    </lineage>
</organism>
<feature type="domain" description="DDE Tnp4" evidence="3">
    <location>
        <begin position="149"/>
        <end position="294"/>
    </location>
</feature>
<comment type="caution">
    <text evidence="4">The sequence shown here is derived from an EMBL/GenBank/DDBJ whole genome shotgun (WGS) entry which is preliminary data.</text>
</comment>
<proteinExistence type="predicted"/>
<dbReference type="AlphaFoldDB" id="A0A9N8ERS9"/>
<reference evidence="4" key="1">
    <citation type="submission" date="2020-06" db="EMBL/GenBank/DDBJ databases">
        <authorList>
            <consortium name="Plant Systems Biology data submission"/>
        </authorList>
    </citation>
    <scope>NUCLEOTIDE SEQUENCE</scope>
    <source>
        <strain evidence="4">D6</strain>
    </source>
</reference>
<dbReference type="GO" id="GO:0046872">
    <property type="term" value="F:metal ion binding"/>
    <property type="evidence" value="ECO:0007669"/>
    <property type="project" value="UniProtKB-KW"/>
</dbReference>
<keyword evidence="5" id="KW-1185">Reference proteome</keyword>
<dbReference type="OrthoDB" id="10020990at2759"/>
<keyword evidence="2" id="KW-0479">Metal-binding</keyword>
<comment type="cofactor">
    <cofactor evidence="1">
        <name>a divalent metal cation</name>
        <dbReference type="ChEBI" id="CHEBI:60240"/>
    </cofactor>
</comment>
<name>A0A9N8ERS9_9STRA</name>
<gene>
    <name evidence="4" type="ORF">SEMRO_1697_G291900.1</name>
</gene>
<dbReference type="Proteomes" id="UP001153069">
    <property type="component" value="Unassembled WGS sequence"/>
</dbReference>
<evidence type="ECO:0000313" key="4">
    <source>
        <dbReference type="EMBL" id="CAB9525588.1"/>
    </source>
</evidence>
<evidence type="ECO:0000259" key="3">
    <source>
        <dbReference type="Pfam" id="PF13359"/>
    </source>
</evidence>
<evidence type="ECO:0000256" key="2">
    <source>
        <dbReference type="ARBA" id="ARBA00022723"/>
    </source>
</evidence>
<dbReference type="EMBL" id="CAICTM010001695">
    <property type="protein sequence ID" value="CAB9525588.1"/>
    <property type="molecule type" value="Genomic_DNA"/>
</dbReference>
<evidence type="ECO:0000313" key="5">
    <source>
        <dbReference type="Proteomes" id="UP001153069"/>
    </source>
</evidence>
<dbReference type="Pfam" id="PF13359">
    <property type="entry name" value="DDE_Tnp_4"/>
    <property type="match status" value="1"/>
</dbReference>
<accession>A0A9N8ERS9</accession>
<protein>
    <recommendedName>
        <fullName evidence="3">DDE Tnp4 domain-containing protein</fullName>
    </recommendedName>
</protein>
<evidence type="ECO:0000256" key="1">
    <source>
        <dbReference type="ARBA" id="ARBA00001968"/>
    </source>
</evidence>
<dbReference type="InterPro" id="IPR027806">
    <property type="entry name" value="HARBI1_dom"/>
</dbReference>
<sequence>MAEDAKEAETAEEIAALTADDFFALAFRIFGNQRWEKRKRETNENDFKDAFGVIPETCVKIWEALRTHQNPAFRLQSKRNDKPVGLLFILRFLWRYPTALDLGRFFKVKSENTVKKYIDIWLPRIHSLLKPKLGSFADHQDGLIFVFTVDGTHCRIEEPRPFSTDWSSHKFGGKAAVNYELAICIHKPQLAWVYGPTKPGKYNDVSVFRLKLKEKMEAELPGCRIIGDKGYKGEPDLISLRNEFDPEEIAEFKDRASARHESFNQKLKCFKILSVPFRHGVANHKMAFEAVCVVVMFQIECGGASLFDAYL</sequence>